<feature type="compositionally biased region" description="Basic and acidic residues" evidence="7">
    <location>
        <begin position="1605"/>
        <end position="1616"/>
    </location>
</feature>
<feature type="region of interest" description="Disordered" evidence="7">
    <location>
        <begin position="1188"/>
        <end position="1223"/>
    </location>
</feature>
<dbReference type="InterPro" id="IPR001699">
    <property type="entry name" value="TF_T-box"/>
</dbReference>
<accession>A0A6P7HNH8</accession>
<dbReference type="GO" id="GO:0001708">
    <property type="term" value="P:cell fate specification"/>
    <property type="evidence" value="ECO:0007669"/>
    <property type="project" value="TreeGrafter"/>
</dbReference>
<evidence type="ECO:0000259" key="8">
    <source>
        <dbReference type="PROSITE" id="PS50252"/>
    </source>
</evidence>
<feature type="domain" description="BHLH" evidence="9">
    <location>
        <begin position="1609"/>
        <end position="1658"/>
    </location>
</feature>
<keyword evidence="3 6" id="KW-0238">DNA-binding</keyword>
<dbReference type="GO" id="GO:0046983">
    <property type="term" value="F:protein dimerization activity"/>
    <property type="evidence" value="ECO:0007669"/>
    <property type="project" value="InterPro"/>
</dbReference>
<feature type="compositionally biased region" description="Basic residues" evidence="7">
    <location>
        <begin position="1982"/>
        <end position="1991"/>
    </location>
</feature>
<feature type="region of interest" description="Disordered" evidence="7">
    <location>
        <begin position="342"/>
        <end position="398"/>
    </location>
</feature>
<evidence type="ECO:0000313" key="11">
    <source>
        <dbReference type="RefSeq" id="XP_028253501.1"/>
    </source>
</evidence>
<dbReference type="PRINTS" id="PR00937">
    <property type="entry name" value="TBOX"/>
</dbReference>
<feature type="compositionally biased region" description="Basic and acidic residues" evidence="7">
    <location>
        <begin position="12"/>
        <end position="23"/>
    </location>
</feature>
<feature type="compositionally biased region" description="Low complexity" evidence="7">
    <location>
        <begin position="386"/>
        <end position="398"/>
    </location>
</feature>
<dbReference type="InterPro" id="IPR036960">
    <property type="entry name" value="T-box_sf"/>
</dbReference>
<dbReference type="InterPro" id="IPR008967">
    <property type="entry name" value="p53-like_TF_DNA-bd_sf"/>
</dbReference>
<feature type="compositionally biased region" description="Acidic residues" evidence="7">
    <location>
        <begin position="1188"/>
        <end position="1200"/>
    </location>
</feature>
<dbReference type="CTD" id="108180286"/>
<feature type="compositionally biased region" description="Low complexity" evidence="7">
    <location>
        <begin position="467"/>
        <end position="483"/>
    </location>
</feature>
<feature type="compositionally biased region" description="Basic and acidic residues" evidence="7">
    <location>
        <begin position="1942"/>
        <end position="1954"/>
    </location>
</feature>
<feature type="compositionally biased region" description="Basic and acidic residues" evidence="7">
    <location>
        <begin position="1899"/>
        <end position="1920"/>
    </location>
</feature>
<feature type="compositionally biased region" description="Pro residues" evidence="7">
    <location>
        <begin position="29"/>
        <end position="44"/>
    </location>
</feature>
<feature type="region of interest" description="Disordered" evidence="7">
    <location>
        <begin position="1786"/>
        <end position="1832"/>
    </location>
</feature>
<feature type="compositionally biased region" description="Low complexity" evidence="7">
    <location>
        <begin position="1063"/>
        <end position="1075"/>
    </location>
</feature>
<keyword evidence="2" id="KW-0805">Transcription regulation</keyword>
<dbReference type="PANTHER" id="PTHR11267">
    <property type="entry name" value="T-BOX PROTEIN-RELATED"/>
    <property type="match status" value="1"/>
</dbReference>
<dbReference type="GO" id="GO:0000981">
    <property type="term" value="F:DNA-binding transcription factor activity, RNA polymerase II-specific"/>
    <property type="evidence" value="ECO:0007669"/>
    <property type="project" value="TreeGrafter"/>
</dbReference>
<dbReference type="PROSITE" id="PS50252">
    <property type="entry name" value="TBOX_3"/>
    <property type="match status" value="1"/>
</dbReference>
<dbReference type="OrthoDB" id="6119313at2759"/>
<dbReference type="Gene3D" id="4.10.280.10">
    <property type="entry name" value="Helix-loop-helix DNA-binding domain"/>
    <property type="match status" value="1"/>
</dbReference>
<dbReference type="InterPro" id="IPR011598">
    <property type="entry name" value="bHLH_dom"/>
</dbReference>
<feature type="compositionally biased region" description="Basic and acidic residues" evidence="7">
    <location>
        <begin position="2028"/>
        <end position="2038"/>
    </location>
</feature>
<dbReference type="GO" id="GO:0045893">
    <property type="term" value="P:positive regulation of DNA-templated transcription"/>
    <property type="evidence" value="ECO:0007669"/>
    <property type="project" value="InterPro"/>
</dbReference>
<dbReference type="Gene3D" id="2.60.40.820">
    <property type="entry name" value="Transcription factor, T-box"/>
    <property type="match status" value="1"/>
</dbReference>
<feature type="compositionally biased region" description="Basic and acidic residues" evidence="7">
    <location>
        <begin position="2117"/>
        <end position="2126"/>
    </location>
</feature>
<keyword evidence="1" id="KW-0217">Developmental protein</keyword>
<feature type="region of interest" description="Disordered" evidence="7">
    <location>
        <begin position="1498"/>
        <end position="1532"/>
    </location>
</feature>
<keyword evidence="4" id="KW-0804">Transcription</keyword>
<evidence type="ECO:0000256" key="6">
    <source>
        <dbReference type="PROSITE-ProRule" id="PRU00201"/>
    </source>
</evidence>
<dbReference type="SUPFAM" id="SSF49417">
    <property type="entry name" value="p53-like transcription factors"/>
    <property type="match status" value="1"/>
</dbReference>
<dbReference type="GO" id="GO:0000978">
    <property type="term" value="F:RNA polymerase II cis-regulatory region sequence-specific DNA binding"/>
    <property type="evidence" value="ECO:0007669"/>
    <property type="project" value="InterPro"/>
</dbReference>
<dbReference type="Proteomes" id="UP000515145">
    <property type="component" value="Chromosome 24"/>
</dbReference>
<dbReference type="InParanoid" id="A0A6P7HNH8"/>
<gene>
    <name evidence="11" type="primary">mgab</name>
</gene>
<evidence type="ECO:0000313" key="10">
    <source>
        <dbReference type="Proteomes" id="UP000515145"/>
    </source>
</evidence>
<feature type="compositionally biased region" description="Polar residues" evidence="7">
    <location>
        <begin position="1872"/>
        <end position="1882"/>
    </location>
</feature>
<dbReference type="InterPro" id="IPR032060">
    <property type="entry name" value="MGA_dom"/>
</dbReference>
<name>A0A6P7HNH8_9TELE</name>
<evidence type="ECO:0000256" key="3">
    <source>
        <dbReference type="ARBA" id="ARBA00023125"/>
    </source>
</evidence>
<feature type="compositionally biased region" description="Polar residues" evidence="7">
    <location>
        <begin position="1965"/>
        <end position="1974"/>
    </location>
</feature>
<keyword evidence="5 6" id="KW-0539">Nucleus</keyword>
<feature type="region of interest" description="Disordered" evidence="7">
    <location>
        <begin position="1581"/>
        <end position="1616"/>
    </location>
</feature>
<feature type="compositionally biased region" description="Low complexity" evidence="7">
    <location>
        <begin position="804"/>
        <end position="819"/>
    </location>
</feature>
<feature type="compositionally biased region" description="Basic and acidic residues" evidence="7">
    <location>
        <begin position="1201"/>
        <end position="1211"/>
    </location>
</feature>
<feature type="region of interest" description="Disordered" evidence="7">
    <location>
        <begin position="1867"/>
        <end position="2132"/>
    </location>
</feature>
<dbReference type="InterPro" id="IPR036638">
    <property type="entry name" value="HLH_DNA-bd_sf"/>
</dbReference>
<dbReference type="Pfam" id="PF16059">
    <property type="entry name" value="MGA_dom"/>
    <property type="match status" value="1"/>
</dbReference>
<organism evidence="10 11">
    <name type="scientific">Parambassis ranga</name>
    <name type="common">Indian glassy fish</name>
    <dbReference type="NCBI Taxonomy" id="210632"/>
    <lineage>
        <taxon>Eukaryota</taxon>
        <taxon>Metazoa</taxon>
        <taxon>Chordata</taxon>
        <taxon>Craniata</taxon>
        <taxon>Vertebrata</taxon>
        <taxon>Euteleostomi</taxon>
        <taxon>Actinopterygii</taxon>
        <taxon>Neopterygii</taxon>
        <taxon>Teleostei</taxon>
        <taxon>Neoteleostei</taxon>
        <taxon>Acanthomorphata</taxon>
        <taxon>Ovalentaria</taxon>
        <taxon>Ambassidae</taxon>
        <taxon>Parambassis</taxon>
    </lineage>
</organism>
<comment type="caution">
    <text evidence="6">Lacks conserved residue(s) required for the propagation of feature annotation.</text>
</comment>
<evidence type="ECO:0000256" key="4">
    <source>
        <dbReference type="ARBA" id="ARBA00023163"/>
    </source>
</evidence>
<feature type="domain" description="T-box" evidence="8">
    <location>
        <begin position="159"/>
        <end position="346"/>
    </location>
</feature>
<dbReference type="InterPro" id="IPR017956">
    <property type="entry name" value="AT_hook_DNA-bd_motif"/>
</dbReference>
<dbReference type="GO" id="GO:0000785">
    <property type="term" value="C:chromatin"/>
    <property type="evidence" value="ECO:0007669"/>
    <property type="project" value="TreeGrafter"/>
</dbReference>
<dbReference type="GeneID" id="114428914"/>
<evidence type="ECO:0000256" key="7">
    <source>
        <dbReference type="SAM" id="MobiDB-lite"/>
    </source>
</evidence>
<evidence type="ECO:0000256" key="2">
    <source>
        <dbReference type="ARBA" id="ARBA00023015"/>
    </source>
</evidence>
<sequence>MSASDSELTSMDDSHAVEDERGGLLDAPSTPPPASIPSSAPPFPTTTGPNSTSEAKIESKAVSVASNDCSSALSSPAEASPAKPAASSTSTLEGAFETSQATSLIASASDSLTSTGTSLNAPFDLPSSMSAFPSATFGNPGLENDFPAVLTFKGISVTLENNSVWKQFYSCGTEMILTKQGRRMFPYCRYRLSGLDPERQYSLVLSIVPLGQNKYRWSTSKWDPSGPAEHQAQGLIRAFPHHISPCKGSEWMNSLLSFYKLKLTNNPQDEDGHIILHSMHRYIPRLHVIPVPDGAVPTADQPVVMGPESITFTFPQTEFMAVTTYQNFRITQLKINHNPFAKGFRDDGNNPRLNRIYTEARPGGKIDTQPSAGPTEKKEVAEEPSARSPSASVSTSKVPENKLVLKPIMSNPAAKDVPCMRGKHALCKLVLVQERPLVEPMEDQTSTMSVTPEAQQGSKVWMLPKARSVTPTSSTSTPRSSPRYCKKRRRINRHWANSRGKEWKAANASPQVVQSPSLTVAMQPELDDVEGLLFMSFTSKEALEVHLRDKLASDLALASPVSPATPTQSKQTLSVEMTPETDEEKIVRFEAIILNDLKLLKYRQVIHPVLKEVGLKLSTLDHTMAIDLQYLGVHLPLPPPNLPDQSNTTVLSPGDEGLPFISRTGKTSDMTKIKGWKNKFIRSKETSPSNCEGLQKNLSAFCSNMLDEYLESEAQQITERAAAFSTNPEGSVAYQLPSKSSSYVKTLDSVLKHRNNIAKAPVPANRPCPLSYKSLLYSALASPAPPLASATTSSPADAQFRHQSAASSHSSAVSASSDAPQRIPPSHPGVSQRPEQSFSQSQGMKPTNFPKFQVKLMKMEAGAVEQGLDRTQLTLDRLSVALSVILTKKMLHSQIMRVPAVPNNKAAGPECGQEFCRLGCVCSSLQQLSRQPLHCRRPECMFGCDCCHSQEMTKENNVTNEGPAVHARVGYHANKLWIRNIHDLDSEPLLAPICAPLHVAPPKVPKRSSAPHPTYQIREEDKDPVYKYLESMMTCARVREFNSKPPPEVTIEPKILPTPSTINTTTNLQKTTQKLPIKVHNPTTTANKAEKTPQETTSSDPQDKTKTTSSDPQAKTKIEIQSGCQWKKDHKMVLEALCQRLKENRLTRRFYVGPYCVSPVARIFMRKSSGSTITYRVLINKPLKCSDNDEDECDDSDEEKDATKSCDRNADEGEEEDQTELPRMQFGITPFLSGVLPAGRLRARRKPAGCQASGLIQVNGKCYNQARLLLGNMGSLHPANRLAAHVTGRLNVPGESSDKNLQKASEAAVKPNIIGSLHFKAAGGGDPTTKKTDDVNTPAQPTVQFFQPFSWRSRTITSPQLSQNSTVDNQSFFSRQSSSASSVLNSSTSSPVVLTVSPSLKSPSFLGQSGTYSFRICPPSNQGTKDQKLPGVSLPGGFMLIHLPKPGEGGAAQQSAPLNMTSEASRADATIRKDGMLTFSRLAAEWLGVDSLKDARSLKRNKPAEPGTAPELSCHMKIPSDESDETSSRQQVDSNLDIASEDLSSMSSDYSGEELDDDELLDIETVEERQAMAIAKMRASVLRDDSGSPRDLSVQEQLDDEDNDSKDNVRRKNHTELERLRRTEQKVRFDKLQKLLQCDIRTPRLRVLSVARREIQNLAKTSKCLEEKKQILTRMQSVYVERLCLLSGKSEKQIRNKLKEIYEKQKSREKTMKWTPFFSQLLQSRAALLQASAPPEPPPAPPLLSSLILPEYKAPSQTDIPMIPAQRNIHHILSQLKPLLEKALKSDNTPKASGAPDQATISTSQKHIQPQAPTDTATLQPTAAQSPQTLSLPLIRTKNGRLILPSSLKPAVPGFYTLMVMQSKQKGEEGEVSSSATVQPSDVDSKNKETAPSASEQPSHSETRCISDDKTNPSDSDLKRSKAMSPLAEIAVLNRSISLRSSEAKTREEPESNKEPGLTPAVPVTSLSVESGSHPSPDVVIRRRGRPRKHPIPQTVEKQGSETSKSMVGEERQGERNTVEQTQTKAEAPLRRVSREGDNPVPVKRGRGRPPKNKSAQPKSPTKRKARSSSISDDDSPARFACSVRSPAASHVGDAGSSRPLTRASLGKDFPSAKKRSWIDVEKELEPDVESD</sequence>
<dbReference type="SUPFAM" id="SSF47459">
    <property type="entry name" value="HLH, helix-loop-helix DNA-binding domain"/>
    <property type="match status" value="1"/>
</dbReference>
<feature type="compositionally biased region" description="Polar residues" evidence="7">
    <location>
        <begin position="1996"/>
        <end position="2006"/>
    </location>
</feature>
<dbReference type="SMART" id="SM00425">
    <property type="entry name" value="TBOX"/>
    <property type="match status" value="1"/>
</dbReference>
<keyword evidence="10" id="KW-1185">Reference proteome</keyword>
<dbReference type="GO" id="GO:0005634">
    <property type="term" value="C:nucleus"/>
    <property type="evidence" value="ECO:0007669"/>
    <property type="project" value="UniProtKB-SubCell"/>
</dbReference>
<dbReference type="PROSITE" id="PS50888">
    <property type="entry name" value="BHLH"/>
    <property type="match status" value="1"/>
</dbReference>
<feature type="region of interest" description="Disordered" evidence="7">
    <location>
        <begin position="786"/>
        <end position="846"/>
    </location>
</feature>
<feature type="compositionally biased region" description="Polar residues" evidence="7">
    <location>
        <begin position="1799"/>
        <end position="1831"/>
    </location>
</feature>
<dbReference type="InterPro" id="IPR046360">
    <property type="entry name" value="T-box_DNA-bd"/>
</dbReference>
<feature type="compositionally biased region" description="Polar residues" evidence="7">
    <location>
        <begin position="833"/>
        <end position="845"/>
    </location>
</feature>
<dbReference type="Pfam" id="PF00907">
    <property type="entry name" value="T-box"/>
    <property type="match status" value="1"/>
</dbReference>
<feature type="compositionally biased region" description="Low complexity" evidence="7">
    <location>
        <begin position="70"/>
        <end position="90"/>
    </location>
</feature>
<protein>
    <submittedName>
        <fullName evidence="11">MAX gene-associated protein</fullName>
    </submittedName>
</protein>
<reference evidence="11" key="1">
    <citation type="submission" date="2025-08" db="UniProtKB">
        <authorList>
            <consortium name="RefSeq"/>
        </authorList>
    </citation>
    <scope>IDENTIFICATION</scope>
</reference>
<dbReference type="CDD" id="cd20195">
    <property type="entry name" value="T-box_MGA-like"/>
    <property type="match status" value="1"/>
</dbReference>
<feature type="region of interest" description="Disordered" evidence="7">
    <location>
        <begin position="1049"/>
        <end position="1114"/>
    </location>
</feature>
<feature type="compositionally biased region" description="Basic and acidic residues" evidence="7">
    <location>
        <begin position="2008"/>
        <end position="2018"/>
    </location>
</feature>
<evidence type="ECO:0000256" key="5">
    <source>
        <dbReference type="ARBA" id="ARBA00023242"/>
    </source>
</evidence>
<comment type="subcellular location">
    <subcellularLocation>
        <location evidence="6">Nucleus</location>
    </subcellularLocation>
</comment>
<feature type="compositionally biased region" description="Basic and acidic residues" evidence="7">
    <location>
        <begin position="375"/>
        <end position="385"/>
    </location>
</feature>
<feature type="compositionally biased region" description="Polar residues" evidence="7">
    <location>
        <begin position="1"/>
        <end position="11"/>
    </location>
</feature>
<evidence type="ECO:0000259" key="9">
    <source>
        <dbReference type="PROSITE" id="PS50888"/>
    </source>
</evidence>
<evidence type="ECO:0000256" key="1">
    <source>
        <dbReference type="ARBA" id="ARBA00022473"/>
    </source>
</evidence>
<feature type="compositionally biased region" description="Low complexity" evidence="7">
    <location>
        <begin position="786"/>
        <end position="796"/>
    </location>
</feature>
<dbReference type="SMART" id="SM00384">
    <property type="entry name" value="AT_hook"/>
    <property type="match status" value="2"/>
</dbReference>
<dbReference type="PANTHER" id="PTHR11267:SF104">
    <property type="entry name" value="T-BOX TRANSCRIPTION FACTOR TBX1"/>
    <property type="match status" value="1"/>
</dbReference>
<feature type="region of interest" description="Disordered" evidence="7">
    <location>
        <begin position="466"/>
        <end position="485"/>
    </location>
</feature>
<feature type="region of interest" description="Disordered" evidence="7">
    <location>
        <begin position="1"/>
        <end position="94"/>
    </location>
</feature>
<proteinExistence type="predicted"/>
<dbReference type="RefSeq" id="XP_028253501.1">
    <property type="nucleotide sequence ID" value="XM_028397700.1"/>
</dbReference>